<evidence type="ECO:0000313" key="4">
    <source>
        <dbReference type="Proteomes" id="UP000234333"/>
    </source>
</evidence>
<sequence>MPRSRNSPTAAFSPLYDAMAEERPACEGDQRFIDDRIRQSGGLRDHIDLKQTCRSCPLLDLCQDFATTARPEAGFWAGKWRGGEPRPLSRNGGDPL</sequence>
<evidence type="ECO:0000256" key="1">
    <source>
        <dbReference type="SAM" id="MobiDB-lite"/>
    </source>
</evidence>
<dbReference type="PROSITE" id="PS51674">
    <property type="entry name" value="4FE4S_WBL"/>
    <property type="match status" value="1"/>
</dbReference>
<evidence type="ECO:0000313" key="3">
    <source>
        <dbReference type="EMBL" id="SMX94790.1"/>
    </source>
</evidence>
<feature type="region of interest" description="Disordered" evidence="1">
    <location>
        <begin position="77"/>
        <end position="96"/>
    </location>
</feature>
<reference evidence="4" key="1">
    <citation type="submission" date="2017-03" db="EMBL/GenBank/DDBJ databases">
        <authorList>
            <person name="Monnet C."/>
        </authorList>
    </citation>
    <scope>NUCLEOTIDE SEQUENCE [LARGE SCALE GENOMIC DNA]</scope>
    <source>
        <strain evidence="4">CIP 102111</strain>
    </source>
</reference>
<dbReference type="AlphaFoldDB" id="A0A2H1K4Y0"/>
<evidence type="ECO:0000259" key="2">
    <source>
        <dbReference type="PROSITE" id="PS51674"/>
    </source>
</evidence>
<dbReference type="EMBL" id="FXZC01000006">
    <property type="protein sequence ID" value="SMX94790.1"/>
    <property type="molecule type" value="Genomic_DNA"/>
</dbReference>
<proteinExistence type="predicted"/>
<accession>A0A2H1K4Y0</accession>
<dbReference type="Pfam" id="PF02467">
    <property type="entry name" value="Whib"/>
    <property type="match status" value="1"/>
</dbReference>
<feature type="domain" description="4Fe-4S Wbl-type" evidence="2">
    <location>
        <begin position="25"/>
        <end position="86"/>
    </location>
</feature>
<dbReference type="Proteomes" id="UP000234333">
    <property type="component" value="Unassembled WGS sequence"/>
</dbReference>
<dbReference type="InterPro" id="IPR034768">
    <property type="entry name" value="4FE4S_WBL"/>
</dbReference>
<name>A0A2H1K4Y0_9MICO</name>
<organism evidence="3 4">
    <name type="scientific">Brevibacterium casei CIP 102111</name>
    <dbReference type="NCBI Taxonomy" id="1255625"/>
    <lineage>
        <taxon>Bacteria</taxon>
        <taxon>Bacillati</taxon>
        <taxon>Actinomycetota</taxon>
        <taxon>Actinomycetes</taxon>
        <taxon>Micrococcales</taxon>
        <taxon>Brevibacteriaceae</taxon>
        <taxon>Brevibacterium</taxon>
    </lineage>
</organism>
<gene>
    <name evidence="3" type="ORF">BC102111_02908</name>
</gene>
<protein>
    <recommendedName>
        <fullName evidence="2">4Fe-4S Wbl-type domain-containing protein</fullName>
    </recommendedName>
</protein>